<evidence type="ECO:0000313" key="4">
    <source>
        <dbReference type="EMBL" id="NIY74005.1"/>
    </source>
</evidence>
<name>A0ABX0W304_9RHOB</name>
<evidence type="ECO:0000256" key="1">
    <source>
        <dbReference type="ARBA" id="ARBA00022741"/>
    </source>
</evidence>
<organism evidence="4 5">
    <name type="scientific">Marivivens donghaensis</name>
    <dbReference type="NCBI Taxonomy" id="1699413"/>
    <lineage>
        <taxon>Bacteria</taxon>
        <taxon>Pseudomonadati</taxon>
        <taxon>Pseudomonadota</taxon>
        <taxon>Alphaproteobacteria</taxon>
        <taxon>Rhodobacterales</taxon>
        <taxon>Paracoccaceae</taxon>
        <taxon>Marivivens group</taxon>
        <taxon>Marivivens</taxon>
    </lineage>
</organism>
<dbReference type="PROSITE" id="PS50893">
    <property type="entry name" value="ABC_TRANSPORTER_2"/>
    <property type="match status" value="1"/>
</dbReference>
<dbReference type="Gene3D" id="3.40.50.300">
    <property type="entry name" value="P-loop containing nucleotide triphosphate hydrolases"/>
    <property type="match status" value="1"/>
</dbReference>
<keyword evidence="5" id="KW-1185">Reference proteome</keyword>
<dbReference type="InterPro" id="IPR017871">
    <property type="entry name" value="ABC_transporter-like_CS"/>
</dbReference>
<dbReference type="GO" id="GO:0005524">
    <property type="term" value="F:ATP binding"/>
    <property type="evidence" value="ECO:0007669"/>
    <property type="project" value="UniProtKB-KW"/>
</dbReference>
<dbReference type="InterPro" id="IPR027417">
    <property type="entry name" value="P-loop_NTPase"/>
</dbReference>
<dbReference type="InterPro" id="IPR015854">
    <property type="entry name" value="ABC_transpr_LolD-like"/>
</dbReference>
<feature type="domain" description="ABC transporter" evidence="3">
    <location>
        <begin position="2"/>
        <end position="219"/>
    </location>
</feature>
<dbReference type="SMART" id="SM00382">
    <property type="entry name" value="AAA"/>
    <property type="match status" value="1"/>
</dbReference>
<dbReference type="Proteomes" id="UP000709466">
    <property type="component" value="Unassembled WGS sequence"/>
</dbReference>
<keyword evidence="1" id="KW-0547">Nucleotide-binding</keyword>
<evidence type="ECO:0000256" key="2">
    <source>
        <dbReference type="ARBA" id="ARBA00022840"/>
    </source>
</evidence>
<protein>
    <submittedName>
        <fullName evidence="4">ATP-binding cassette domain-containing protein</fullName>
    </submittedName>
</protein>
<keyword evidence="2 4" id="KW-0067">ATP-binding</keyword>
<dbReference type="PROSITE" id="PS00211">
    <property type="entry name" value="ABC_TRANSPORTER_1"/>
    <property type="match status" value="1"/>
</dbReference>
<dbReference type="EMBL" id="JAATOP010000018">
    <property type="protein sequence ID" value="NIY74005.1"/>
    <property type="molecule type" value="Genomic_DNA"/>
</dbReference>
<evidence type="ECO:0000259" key="3">
    <source>
        <dbReference type="PROSITE" id="PS50893"/>
    </source>
</evidence>
<accession>A0ABX0W304</accession>
<dbReference type="Pfam" id="PF00005">
    <property type="entry name" value="ABC_tran"/>
    <property type="match status" value="1"/>
</dbReference>
<evidence type="ECO:0000313" key="5">
    <source>
        <dbReference type="Proteomes" id="UP000709466"/>
    </source>
</evidence>
<proteinExistence type="predicted"/>
<dbReference type="RefSeq" id="WP_167639390.1">
    <property type="nucleotide sequence ID" value="NZ_JAATOP010000018.1"/>
</dbReference>
<reference evidence="4 5" key="1">
    <citation type="submission" date="2020-03" db="EMBL/GenBank/DDBJ databases">
        <title>Bacterial isolates of synthetic phycosphere.</title>
        <authorList>
            <person name="Fu H."/>
            <person name="Moran M.A."/>
        </authorList>
    </citation>
    <scope>NUCLEOTIDE SEQUENCE [LARGE SCALE GENOMIC DNA]</scope>
    <source>
        <strain evidence="4 5">HF1</strain>
    </source>
</reference>
<comment type="caution">
    <text evidence="4">The sequence shown here is derived from an EMBL/GenBank/DDBJ whole genome shotgun (WGS) entry which is preliminary data.</text>
</comment>
<dbReference type="InterPro" id="IPR003439">
    <property type="entry name" value="ABC_transporter-like_ATP-bd"/>
</dbReference>
<gene>
    <name evidence="4" type="ORF">HCZ30_16390</name>
</gene>
<dbReference type="PANTHER" id="PTHR24220:SF659">
    <property type="entry name" value="TRANSPORTER, PUTATIVE-RELATED"/>
    <property type="match status" value="1"/>
</dbReference>
<dbReference type="InterPro" id="IPR003593">
    <property type="entry name" value="AAA+_ATPase"/>
</dbReference>
<dbReference type="SUPFAM" id="SSF52540">
    <property type="entry name" value="P-loop containing nucleoside triphosphate hydrolases"/>
    <property type="match status" value="1"/>
</dbReference>
<sequence>MTRVLATLENEDLGWDGKTVLAGVSLSVASGERLALLGKSGAGKSTLLTTIYSRLLGRIAYVPQDTGLVGPLSAFHNVWMGRLDDHRTARNLRTLVWPSKAERATVDTVLDATGLSGLGRRPVMNLSGGQKQRVALSRALLRGGDVVLADEPVSAVDVTQGAELLARLDETFATSVIAMHDVEMAKGWATRIIGIAGGRIVLDCTPTEASDADIAALYV</sequence>
<dbReference type="PANTHER" id="PTHR24220">
    <property type="entry name" value="IMPORT ATP-BINDING PROTEIN"/>
    <property type="match status" value="1"/>
</dbReference>